<evidence type="ECO:0000259" key="7">
    <source>
        <dbReference type="PROSITE" id="PS50059"/>
    </source>
</evidence>
<dbReference type="PIRSF" id="PIRSF001473">
    <property type="entry name" value="FK506-bp_FPR3"/>
    <property type="match status" value="1"/>
</dbReference>
<evidence type="ECO:0000256" key="1">
    <source>
        <dbReference type="ARBA" id="ARBA00000971"/>
    </source>
</evidence>
<evidence type="ECO:0000313" key="8">
    <source>
        <dbReference type="EMBL" id="CRZ08945.1"/>
    </source>
</evidence>
<evidence type="ECO:0000256" key="3">
    <source>
        <dbReference type="ARBA" id="ARBA00023235"/>
    </source>
</evidence>
<dbReference type="EC" id="5.2.1.8" evidence="4"/>
<accession>A0A0H5R417</accession>
<dbReference type="FunFam" id="3.10.50.40:FF:000006">
    <property type="entry name" value="Peptidyl-prolyl cis-trans isomerase"/>
    <property type="match status" value="1"/>
</dbReference>
<keyword evidence="2 4" id="KW-0697">Rotamase</keyword>
<dbReference type="Pfam" id="PF17800">
    <property type="entry name" value="NPL"/>
    <property type="match status" value="1"/>
</dbReference>
<name>A0A0H5R417_9EUKA</name>
<dbReference type="InterPro" id="IPR001179">
    <property type="entry name" value="PPIase_FKBP_dom"/>
</dbReference>
<feature type="compositionally biased region" description="Low complexity" evidence="6">
    <location>
        <begin position="176"/>
        <end position="195"/>
    </location>
</feature>
<evidence type="ECO:0000256" key="5">
    <source>
        <dbReference type="PROSITE-ProRule" id="PRU00277"/>
    </source>
</evidence>
<feature type="region of interest" description="Disordered" evidence="6">
    <location>
        <begin position="118"/>
        <end position="271"/>
    </location>
</feature>
<keyword evidence="3 4" id="KW-0413">Isomerase</keyword>
<dbReference type="InterPro" id="IPR023566">
    <property type="entry name" value="PPIase_Fpr3/Fpr4-like"/>
</dbReference>
<dbReference type="Pfam" id="PF00254">
    <property type="entry name" value="FKBP_C"/>
    <property type="match status" value="1"/>
</dbReference>
<protein>
    <recommendedName>
        <fullName evidence="4">FK506-binding protein</fullName>
        <ecNumber evidence="4">5.2.1.8</ecNumber>
    </recommendedName>
</protein>
<dbReference type="SUPFAM" id="SSF54534">
    <property type="entry name" value="FKBP-like"/>
    <property type="match status" value="1"/>
</dbReference>
<dbReference type="PROSITE" id="PS50059">
    <property type="entry name" value="FKBP_PPIASE"/>
    <property type="match status" value="1"/>
</dbReference>
<comment type="similarity">
    <text evidence="4">Belongs to the FKBP-type PPIase family.</text>
</comment>
<dbReference type="AlphaFoldDB" id="A0A0H5R417"/>
<dbReference type="Gene3D" id="3.10.50.40">
    <property type="match status" value="1"/>
</dbReference>
<reference evidence="8" key="1">
    <citation type="submission" date="2015-04" db="EMBL/GenBank/DDBJ databases">
        <title>The genome sequence of the plant pathogenic Rhizarian Plasmodiophora brassicae reveals insights in its biotrophic life cycle and the origin of chitin synthesis.</title>
        <authorList>
            <person name="Schwelm A."/>
            <person name="Fogelqvist J."/>
            <person name="Knaust A."/>
            <person name="Julke S."/>
            <person name="Lilja T."/>
            <person name="Dhandapani V."/>
            <person name="Bonilla-Rosso G."/>
            <person name="Karlsson M."/>
            <person name="Shevchenko A."/>
            <person name="Choi S.R."/>
            <person name="Kim H.G."/>
            <person name="Park J.Y."/>
            <person name="Lim Y.P."/>
            <person name="Ludwig-Muller J."/>
            <person name="Dixelius C."/>
        </authorList>
    </citation>
    <scope>NUCLEOTIDE SEQUENCE</scope>
    <source>
        <tissue evidence="8">Potato root galls</tissue>
    </source>
</reference>
<dbReference type="PANTHER" id="PTHR43811:SF19">
    <property type="entry name" value="39 KDA FK506-BINDING NUCLEAR PROTEIN"/>
    <property type="match status" value="1"/>
</dbReference>
<evidence type="ECO:0000256" key="2">
    <source>
        <dbReference type="ARBA" id="ARBA00023110"/>
    </source>
</evidence>
<evidence type="ECO:0000256" key="4">
    <source>
        <dbReference type="PIRNR" id="PIRNR001473"/>
    </source>
</evidence>
<dbReference type="GO" id="GO:0003755">
    <property type="term" value="F:peptidyl-prolyl cis-trans isomerase activity"/>
    <property type="evidence" value="ECO:0007669"/>
    <property type="project" value="UniProtKB-KW"/>
</dbReference>
<feature type="domain" description="PPIase FKBP-type" evidence="7">
    <location>
        <begin position="298"/>
        <end position="386"/>
    </location>
</feature>
<dbReference type="InterPro" id="IPR041232">
    <property type="entry name" value="NPL"/>
</dbReference>
<comment type="catalytic activity">
    <reaction evidence="1 4 5">
        <text>[protein]-peptidylproline (omega=180) = [protein]-peptidylproline (omega=0)</text>
        <dbReference type="Rhea" id="RHEA:16237"/>
        <dbReference type="Rhea" id="RHEA-COMP:10747"/>
        <dbReference type="Rhea" id="RHEA-COMP:10748"/>
        <dbReference type="ChEBI" id="CHEBI:83833"/>
        <dbReference type="ChEBI" id="CHEBI:83834"/>
        <dbReference type="EC" id="5.2.1.8"/>
    </reaction>
</comment>
<dbReference type="PANTHER" id="PTHR43811">
    <property type="entry name" value="FKBP-TYPE PEPTIDYL-PROLYL CIS-TRANS ISOMERASE FKPA"/>
    <property type="match status" value="1"/>
</dbReference>
<feature type="compositionally biased region" description="Acidic residues" evidence="6">
    <location>
        <begin position="118"/>
        <end position="142"/>
    </location>
</feature>
<sequence>MTMDCDVPSASGFEFWGATIVPGKTVKCQITGNILHLTSIAMDETIRNEPNQRSVLSVIIDDKQFVLGSLRESIAEQVSVDFLFRENKVIKFKATGNTTLHLVGYLQPLDLMGEDEEITSDEDEMSEEEIESEEEDDDDEVEQAVPVSNNAGGKKRQADSSTSIACDQNKKVKPQPKSAPESSPAPAADAPIKPSSDAKNKAPVDAPKQAAPVEKETKKPNNAKNEPKKKVENVEEPVKVDNSKKAETEPTPVKSQKKDAVASPKPAKQGAENEFEKLFGGVMIKDTHLGEGKVAVKGKRLGVMYKGMLQNGKVFDSNMNSNKPFHFKLGNGDVIKAWDIAFSGMKVGGKRTIVCPPKMAYGKEGSPPVIPPNSILVFEVELVNVK</sequence>
<evidence type="ECO:0000256" key="6">
    <source>
        <dbReference type="SAM" id="MobiDB-lite"/>
    </source>
</evidence>
<dbReference type="Gene3D" id="2.60.120.340">
    <property type="entry name" value="Nucleoplasmin core domain"/>
    <property type="match status" value="1"/>
</dbReference>
<dbReference type="InterPro" id="IPR046357">
    <property type="entry name" value="PPIase_dom_sf"/>
</dbReference>
<dbReference type="GO" id="GO:0005634">
    <property type="term" value="C:nucleus"/>
    <property type="evidence" value="ECO:0007669"/>
    <property type="project" value="UniProtKB-ARBA"/>
</dbReference>
<dbReference type="EMBL" id="HACM01008503">
    <property type="protein sequence ID" value="CRZ08945.1"/>
    <property type="molecule type" value="Transcribed_RNA"/>
</dbReference>
<organism evidence="8">
    <name type="scientific">Spongospora subterranea</name>
    <dbReference type="NCBI Taxonomy" id="70186"/>
    <lineage>
        <taxon>Eukaryota</taxon>
        <taxon>Sar</taxon>
        <taxon>Rhizaria</taxon>
        <taxon>Endomyxa</taxon>
        <taxon>Phytomyxea</taxon>
        <taxon>Plasmodiophorida</taxon>
        <taxon>Plasmodiophoridae</taxon>
        <taxon>Spongospora</taxon>
    </lineage>
</organism>
<feature type="compositionally biased region" description="Basic and acidic residues" evidence="6">
    <location>
        <begin position="213"/>
        <end position="248"/>
    </location>
</feature>
<proteinExistence type="inferred from homology"/>